<dbReference type="SUPFAM" id="SSF101936">
    <property type="entry name" value="DNA-binding pseudobarrel domain"/>
    <property type="match status" value="1"/>
</dbReference>
<keyword evidence="3" id="KW-0238">DNA-binding</keyword>
<evidence type="ECO:0000256" key="2">
    <source>
        <dbReference type="ARBA" id="ARBA00023015"/>
    </source>
</evidence>
<keyword evidence="4" id="KW-0804">Transcription</keyword>
<evidence type="ECO:0000256" key="5">
    <source>
        <dbReference type="ARBA" id="ARBA00023242"/>
    </source>
</evidence>
<feature type="compositionally biased region" description="Acidic residues" evidence="6">
    <location>
        <begin position="141"/>
        <end position="168"/>
    </location>
</feature>
<feature type="compositionally biased region" description="Polar residues" evidence="6">
    <location>
        <begin position="673"/>
        <end position="705"/>
    </location>
</feature>
<dbReference type="InterPro" id="IPR050655">
    <property type="entry name" value="Plant_B3_domain"/>
</dbReference>
<feature type="region of interest" description="Disordered" evidence="6">
    <location>
        <begin position="119"/>
        <end position="168"/>
    </location>
</feature>
<evidence type="ECO:0000256" key="4">
    <source>
        <dbReference type="ARBA" id="ARBA00023163"/>
    </source>
</evidence>
<evidence type="ECO:0000259" key="7">
    <source>
        <dbReference type="PROSITE" id="PS50863"/>
    </source>
</evidence>
<evidence type="ECO:0000256" key="3">
    <source>
        <dbReference type="ARBA" id="ARBA00023125"/>
    </source>
</evidence>
<feature type="region of interest" description="Disordered" evidence="6">
    <location>
        <begin position="673"/>
        <end position="717"/>
    </location>
</feature>
<gene>
    <name evidence="8" type="ORF">HID58_086599</name>
</gene>
<dbReference type="Proteomes" id="UP000824890">
    <property type="component" value="Unassembled WGS sequence"/>
</dbReference>
<keyword evidence="2" id="KW-0805">Transcription regulation</keyword>
<accession>A0ABQ7XQW8</accession>
<reference evidence="8 9" key="1">
    <citation type="submission" date="2021-05" db="EMBL/GenBank/DDBJ databases">
        <title>Genome Assembly of Synthetic Allotetraploid Brassica napus Reveals Homoeologous Exchanges between Subgenomes.</title>
        <authorList>
            <person name="Davis J.T."/>
        </authorList>
    </citation>
    <scope>NUCLEOTIDE SEQUENCE [LARGE SCALE GENOMIC DNA]</scope>
    <source>
        <strain evidence="9">cv. Da-Ae</strain>
        <tissue evidence="8">Seedling</tissue>
    </source>
</reference>
<dbReference type="PANTHER" id="PTHR31920:SF107">
    <property type="entry name" value="TF-B3 DOMAIN-CONTAINING PROTEIN"/>
    <property type="match status" value="1"/>
</dbReference>
<dbReference type="SMART" id="SM01019">
    <property type="entry name" value="B3"/>
    <property type="match status" value="1"/>
</dbReference>
<organism evidence="8 9">
    <name type="scientific">Brassica napus</name>
    <name type="common">Rape</name>
    <dbReference type="NCBI Taxonomy" id="3708"/>
    <lineage>
        <taxon>Eukaryota</taxon>
        <taxon>Viridiplantae</taxon>
        <taxon>Streptophyta</taxon>
        <taxon>Embryophyta</taxon>
        <taxon>Tracheophyta</taxon>
        <taxon>Spermatophyta</taxon>
        <taxon>Magnoliopsida</taxon>
        <taxon>eudicotyledons</taxon>
        <taxon>Gunneridae</taxon>
        <taxon>Pentapetalae</taxon>
        <taxon>rosids</taxon>
        <taxon>malvids</taxon>
        <taxon>Brassicales</taxon>
        <taxon>Brassicaceae</taxon>
        <taxon>Brassiceae</taxon>
        <taxon>Brassica</taxon>
    </lineage>
</organism>
<evidence type="ECO:0000256" key="1">
    <source>
        <dbReference type="ARBA" id="ARBA00004123"/>
    </source>
</evidence>
<evidence type="ECO:0000313" key="8">
    <source>
        <dbReference type="EMBL" id="KAH0858338.1"/>
    </source>
</evidence>
<comment type="caution">
    <text evidence="8">The sequence shown here is derived from an EMBL/GenBank/DDBJ whole genome shotgun (WGS) entry which is preliminary data.</text>
</comment>
<proteinExistence type="predicted"/>
<name>A0ABQ7XQW8_BRANA</name>
<dbReference type="EMBL" id="JAGKQM010000019">
    <property type="protein sequence ID" value="KAH0858338.1"/>
    <property type="molecule type" value="Genomic_DNA"/>
</dbReference>
<dbReference type="CDD" id="cd10017">
    <property type="entry name" value="B3_DNA"/>
    <property type="match status" value="1"/>
</dbReference>
<dbReference type="Pfam" id="PF02362">
    <property type="entry name" value="B3"/>
    <property type="match status" value="1"/>
</dbReference>
<dbReference type="SUPFAM" id="SSF50249">
    <property type="entry name" value="Nucleic acid-binding proteins"/>
    <property type="match status" value="2"/>
</dbReference>
<keyword evidence="9" id="KW-1185">Reference proteome</keyword>
<feature type="domain" description="TF-B3" evidence="7">
    <location>
        <begin position="11"/>
        <end position="104"/>
    </location>
</feature>
<evidence type="ECO:0000256" key="6">
    <source>
        <dbReference type="SAM" id="MobiDB-lite"/>
    </source>
</evidence>
<dbReference type="InterPro" id="IPR012340">
    <property type="entry name" value="NA-bd_OB-fold"/>
</dbReference>
<keyword evidence="5" id="KW-0539">Nucleus</keyword>
<protein>
    <recommendedName>
        <fullName evidence="7">TF-B3 domain-containing protein</fullName>
    </recommendedName>
</protein>
<dbReference type="Gene3D" id="2.40.50.140">
    <property type="entry name" value="Nucleic acid-binding proteins"/>
    <property type="match status" value="2"/>
</dbReference>
<dbReference type="Gene3D" id="2.40.330.10">
    <property type="entry name" value="DNA-binding pseudobarrel domain"/>
    <property type="match status" value="1"/>
</dbReference>
<comment type="subcellular location">
    <subcellularLocation>
        <location evidence="1">Nucleus</location>
    </subcellularLocation>
</comment>
<evidence type="ECO:0000313" key="9">
    <source>
        <dbReference type="Proteomes" id="UP000824890"/>
    </source>
</evidence>
<dbReference type="PROSITE" id="PS50863">
    <property type="entry name" value="B3"/>
    <property type="match status" value="1"/>
</dbReference>
<sequence>MSGSEEDDVLPRFFKVFLSQTASESMAIPMSFNENLEDPLPQTAKLQGIGSGVWTVSFKKIRDRAYFTSGWSKFAEDHEFKDGEFLTFVYDGSHTFEVSIFGRSGCKEIRAAVETVNLSDVDSDKKEEEEEDSSVVADTNKEEEEEGDDDDPSFDAGEDDEVSQSVDSDDIVSNAEVVEGFSNLEVESNPCFTSTLKSRIYELLIPANVVKEHKLKFCDRIKYIDGEGIMHGVKGKWTDDRIFFKGWDKICRRLKSMILSTVRCFTSGRKFTQSRSQSHVVESLIIIIIIFSSAPSPHPSSITHHHHYHEFYGFCLFYECCSFLLRFYRSSTFLIPKKPCDLIDGTVAQGFNAQNRVNRYEDELKRGSIYTLTNFFGSNNKVMYRVADQKLVICFTHISVLKKLKENIEAILDQRFKFHSYADFEANCDLRGDLHDVVGHLKLVDGQTLHQRLALCTNDGSTSRKIMVHLQLKDGPVVNVDLWDQAAENFRRKFDESVTTPTILMVTTVNPKRLGGKLCLSSMSSSRVFLDQEVDPTKEYLNLLAVNPAFASSVNTVEVVNVETLTIREIADFIKRQPAKIAYFDCIATIDDVKLGTEWYYIACKVCQTKLTHGPTMLMCPKCCNENATALANFRVELSVYDNEEQCTFIILGDAGKELTAHMPALPISSSLDNPASSAVDSSVVTESNGGGSSYANSDPSCSTGEQKKPKHIRRNG</sequence>
<dbReference type="InterPro" id="IPR003340">
    <property type="entry name" value="B3_DNA-bd"/>
</dbReference>
<dbReference type="InterPro" id="IPR015300">
    <property type="entry name" value="DNA-bd_pseudobarrel_sf"/>
</dbReference>
<dbReference type="PANTHER" id="PTHR31920">
    <property type="entry name" value="B3 DOMAIN-CONTAINING"/>
    <property type="match status" value="1"/>
</dbReference>